<dbReference type="PANTHER" id="PTHR43637">
    <property type="entry name" value="UPF0273 PROTEIN TM_0370"/>
    <property type="match status" value="1"/>
</dbReference>
<feature type="domain" description="KaiC" evidence="3">
    <location>
        <begin position="11"/>
        <end position="252"/>
    </location>
</feature>
<dbReference type="EMBL" id="CP001463">
    <property type="protein sequence ID" value="ACS90819.1"/>
    <property type="molecule type" value="Genomic_DNA"/>
</dbReference>
<proteinExistence type="predicted"/>
<keyword evidence="2" id="KW-0067">ATP-binding</keyword>
<evidence type="ECO:0000259" key="3">
    <source>
        <dbReference type="PROSITE" id="PS51146"/>
    </source>
</evidence>
<accession>C6A5C4</accession>
<dbReference type="eggNOG" id="arCOG01171">
    <property type="taxonomic scope" value="Archaea"/>
</dbReference>
<dbReference type="KEGG" id="tsi:TSIB_1768"/>
<dbReference type="GO" id="GO:0005524">
    <property type="term" value="F:ATP binding"/>
    <property type="evidence" value="ECO:0007669"/>
    <property type="project" value="UniProtKB-KW"/>
</dbReference>
<dbReference type="STRING" id="604354.TSIB_1768"/>
<dbReference type="PANTHER" id="PTHR43637:SF1">
    <property type="entry name" value="UPF0273 PROTEIN TM_0370"/>
    <property type="match status" value="1"/>
</dbReference>
<dbReference type="Gene3D" id="3.40.50.300">
    <property type="entry name" value="P-loop containing nucleotide triphosphate hydrolases"/>
    <property type="match status" value="1"/>
</dbReference>
<evidence type="ECO:0000313" key="4">
    <source>
        <dbReference type="EMBL" id="ACS90819.1"/>
    </source>
</evidence>
<gene>
    <name evidence="4" type="ordered locus">TSIB_1768</name>
</gene>
<dbReference type="InterPro" id="IPR014774">
    <property type="entry name" value="KaiC-like_dom"/>
</dbReference>
<dbReference type="HOGENOM" id="CLU_023669_2_0_2"/>
<evidence type="ECO:0000256" key="2">
    <source>
        <dbReference type="ARBA" id="ARBA00022840"/>
    </source>
</evidence>
<name>C6A5C4_THESM</name>
<dbReference type="CDD" id="cd01124">
    <property type="entry name" value="KaiC-like"/>
    <property type="match status" value="1"/>
</dbReference>
<evidence type="ECO:0000313" key="5">
    <source>
        <dbReference type="Proteomes" id="UP000009079"/>
    </source>
</evidence>
<dbReference type="Proteomes" id="UP000009079">
    <property type="component" value="Chromosome"/>
</dbReference>
<dbReference type="AlphaFoldDB" id="C6A5C4"/>
<dbReference type="PROSITE" id="PS51146">
    <property type="entry name" value="KAIC"/>
    <property type="match status" value="1"/>
</dbReference>
<organism evidence="4 5">
    <name type="scientific">Thermococcus sibiricus (strain DSM 12597 / MM 739)</name>
    <dbReference type="NCBI Taxonomy" id="604354"/>
    <lineage>
        <taxon>Archaea</taxon>
        <taxon>Methanobacteriati</taxon>
        <taxon>Methanobacteriota</taxon>
        <taxon>Thermococci</taxon>
        <taxon>Thermococcales</taxon>
        <taxon>Thermococcaceae</taxon>
        <taxon>Thermococcus</taxon>
    </lineage>
</organism>
<sequence>MGIMSEPFSGKRIKSGIPGFDDLIEGGFPDQSTILITGSTGTGKTTFVAQYIYKGAEEYGEPGVLVSLEERAKDIRREMEQFGWDLEKYEKQGLIAIVDGVSSISGIPSEEKFVLEDTLNVDNFLRYIYRVVKSINAKRLAIDSIPSIAFRLQNEGEIRKVLLKLNTILLEMGVTSLLTTEAPDPKGGKISKYGIEEYISRGVVLLDLQEKNIELKRYLLVRKMRGTKHSMRKYPFEITSRGVVVYPSGEIY</sequence>
<dbReference type="InterPro" id="IPR027417">
    <property type="entry name" value="P-loop_NTPase"/>
</dbReference>
<protein>
    <submittedName>
        <fullName evidence="4">RecA superfamily ATPase implicated in signal transduction</fullName>
    </submittedName>
</protein>
<keyword evidence="5" id="KW-1185">Reference proteome</keyword>
<dbReference type="Pfam" id="PF06745">
    <property type="entry name" value="ATPase"/>
    <property type="match status" value="1"/>
</dbReference>
<dbReference type="SUPFAM" id="SSF52540">
    <property type="entry name" value="P-loop containing nucleoside triphosphate hydrolases"/>
    <property type="match status" value="1"/>
</dbReference>
<keyword evidence="1" id="KW-0547">Nucleotide-binding</keyword>
<dbReference type="InterPro" id="IPR010624">
    <property type="entry name" value="KaiC_dom"/>
</dbReference>
<evidence type="ECO:0000256" key="1">
    <source>
        <dbReference type="ARBA" id="ARBA00022741"/>
    </source>
</evidence>
<reference evidence="4 5" key="1">
    <citation type="journal article" date="2009" name="Appl. Environ. Microbiol.">
        <title>Metabolic versatility and indigenous origin of the archaeon Thermococcus sibiricus, isolated from a siberian oil reservoir, as revealed by genome analysis.</title>
        <authorList>
            <person name="Mardanov A.V."/>
            <person name="Ravin N.V."/>
            <person name="Svetlitchnyi V.A."/>
            <person name="Beletsky A.V."/>
            <person name="Miroshnichenko M.L."/>
            <person name="Bonch-Osmolovskaya E.A."/>
            <person name="Skryabin K.G."/>
        </authorList>
    </citation>
    <scope>NUCLEOTIDE SEQUENCE [LARGE SCALE GENOMIC DNA]</scope>
    <source>
        <strain evidence="5">DSM 12597 / MM 739</strain>
    </source>
</reference>